<reference evidence="2 3" key="1">
    <citation type="submission" date="2023-11" db="EMBL/GenBank/DDBJ databases">
        <title>Novel species in genus Nocardioides.</title>
        <authorList>
            <person name="Zhou H."/>
        </authorList>
    </citation>
    <scope>NUCLEOTIDE SEQUENCE [LARGE SCALE GENOMIC DNA]</scope>
    <source>
        <strain evidence="2 3">S-58</strain>
    </source>
</reference>
<protein>
    <recommendedName>
        <fullName evidence="4">ABC transporter permease</fullName>
    </recommendedName>
</protein>
<organism evidence="2 3">
    <name type="scientific">Nocardioides renjunii</name>
    <dbReference type="NCBI Taxonomy" id="3095075"/>
    <lineage>
        <taxon>Bacteria</taxon>
        <taxon>Bacillati</taxon>
        <taxon>Actinomycetota</taxon>
        <taxon>Actinomycetes</taxon>
        <taxon>Propionibacteriales</taxon>
        <taxon>Nocardioidaceae</taxon>
        <taxon>Nocardioides</taxon>
    </lineage>
</organism>
<feature type="transmembrane region" description="Helical" evidence="1">
    <location>
        <begin position="105"/>
        <end position="132"/>
    </location>
</feature>
<feature type="transmembrane region" description="Helical" evidence="1">
    <location>
        <begin position="231"/>
        <end position="249"/>
    </location>
</feature>
<keyword evidence="1" id="KW-0812">Transmembrane</keyword>
<feature type="transmembrane region" description="Helical" evidence="1">
    <location>
        <begin position="25"/>
        <end position="43"/>
    </location>
</feature>
<feature type="transmembrane region" description="Helical" evidence="1">
    <location>
        <begin position="63"/>
        <end position="84"/>
    </location>
</feature>
<evidence type="ECO:0008006" key="4">
    <source>
        <dbReference type="Google" id="ProtNLM"/>
    </source>
</evidence>
<sequence>MSPALALARTGRAEWSRIWSVRSSWIFAVVLAVVVLGFGAVIGSDAAADPSDITPGSTAWDGARFTGMFALFGILAMAVVVSTADHATGGIVPTLQWTPRRGILLAARTVVVVATTTLLGVGLVLAGATVVWSFVPHLGLPLVDGLEMAGDLGFILGSGALLGVGLGLATRSTAAALVLAIALMLVGPLLLAQLPYEWTLDVATHLPGSGALFLIFGEGPRDDMTTTSARLTLAAWGLAALVASGWRLLATDADR</sequence>
<accession>A0ABU5KEG1</accession>
<feature type="transmembrane region" description="Helical" evidence="1">
    <location>
        <begin position="176"/>
        <end position="196"/>
    </location>
</feature>
<evidence type="ECO:0000256" key="1">
    <source>
        <dbReference type="SAM" id="Phobius"/>
    </source>
</evidence>
<feature type="transmembrane region" description="Helical" evidence="1">
    <location>
        <begin position="152"/>
        <end position="169"/>
    </location>
</feature>
<evidence type="ECO:0000313" key="3">
    <source>
        <dbReference type="Proteomes" id="UP001291999"/>
    </source>
</evidence>
<comment type="caution">
    <text evidence="2">The sequence shown here is derived from an EMBL/GenBank/DDBJ whole genome shotgun (WGS) entry which is preliminary data.</text>
</comment>
<evidence type="ECO:0000313" key="2">
    <source>
        <dbReference type="EMBL" id="MDZ5663251.1"/>
    </source>
</evidence>
<keyword evidence="1" id="KW-1133">Transmembrane helix</keyword>
<gene>
    <name evidence="2" type="ORF">SFC79_15870</name>
</gene>
<name>A0ABU5KEG1_9ACTN</name>
<dbReference type="RefSeq" id="WP_322425074.1">
    <property type="nucleotide sequence ID" value="NZ_JAXQPW010000006.1"/>
</dbReference>
<dbReference type="EMBL" id="JAXQPW010000006">
    <property type="protein sequence ID" value="MDZ5663251.1"/>
    <property type="molecule type" value="Genomic_DNA"/>
</dbReference>
<keyword evidence="3" id="KW-1185">Reference proteome</keyword>
<dbReference type="Proteomes" id="UP001291999">
    <property type="component" value="Unassembled WGS sequence"/>
</dbReference>
<keyword evidence="1" id="KW-0472">Membrane</keyword>
<proteinExistence type="predicted"/>